<name>A0A9P8VRS6_9HYPO</name>
<dbReference type="EMBL" id="JAGPYM010000045">
    <property type="protein sequence ID" value="KAH6873636.1"/>
    <property type="molecule type" value="Genomic_DNA"/>
</dbReference>
<dbReference type="Proteomes" id="UP000777438">
    <property type="component" value="Unassembled WGS sequence"/>
</dbReference>
<organism evidence="2 3">
    <name type="scientific">Thelonectria olida</name>
    <dbReference type="NCBI Taxonomy" id="1576542"/>
    <lineage>
        <taxon>Eukaryota</taxon>
        <taxon>Fungi</taxon>
        <taxon>Dikarya</taxon>
        <taxon>Ascomycota</taxon>
        <taxon>Pezizomycotina</taxon>
        <taxon>Sordariomycetes</taxon>
        <taxon>Hypocreomycetidae</taxon>
        <taxon>Hypocreales</taxon>
        <taxon>Nectriaceae</taxon>
        <taxon>Thelonectria</taxon>
    </lineage>
</organism>
<dbReference type="Pfam" id="PF01979">
    <property type="entry name" value="Amidohydro_1"/>
    <property type="match status" value="1"/>
</dbReference>
<dbReference type="Gene3D" id="2.30.40.10">
    <property type="entry name" value="Urease, subunit C, domain 1"/>
    <property type="match status" value="1"/>
</dbReference>
<evidence type="ECO:0000313" key="2">
    <source>
        <dbReference type="EMBL" id="KAH6873636.1"/>
    </source>
</evidence>
<keyword evidence="3" id="KW-1185">Reference proteome</keyword>
<sequence length="389" mass="41333">MAIITIRYVSVFNGKELLGPATVVFSASPGEIISAEVDGDAGLEEHVPADLDSIIEGTGCILLPALIDSFINTSAAETDLQVFASFGISTVLDMCSTTPEIEAMRAASESEIGLPSYLASGTVAAAQTDMPNHLYNLRETGFVHLPSDAESFVISRVTGPNRADFIKVLVDLPGFDEPTLAALVEAAHRHGKLAIAHATQTGAFTRALAAGFDVITPVPLNGIIDDEAVNGMAARGVACVPTLCMRQTKAPMLRRGVHGGGPFPRLSEDLDDPGIYDFEYALVNVKKLHDAGVRICAGTEANQTSHSPISIGESLHSELELLVRAGLTNREALRAATVIPTEVFGLQDRGALQPGMRADMIMLEGNPLDDINATRRIRKVWIQGIEVEA</sequence>
<gene>
    <name evidence="2" type="ORF">B0T10DRAFT_466169</name>
</gene>
<keyword evidence="2" id="KW-0378">Hydrolase</keyword>
<evidence type="ECO:0000259" key="1">
    <source>
        <dbReference type="Pfam" id="PF01979"/>
    </source>
</evidence>
<dbReference type="Gene3D" id="3.40.50.10910">
    <property type="entry name" value="Amidohydrolase"/>
    <property type="match status" value="1"/>
</dbReference>
<dbReference type="PANTHER" id="PTHR43135">
    <property type="entry name" value="ALPHA-D-RIBOSE 1-METHYLPHOSPHONATE 5-TRIPHOSPHATE DIPHOSPHATASE"/>
    <property type="match status" value="1"/>
</dbReference>
<dbReference type="AlphaFoldDB" id="A0A9P8VRS6"/>
<comment type="caution">
    <text evidence="2">The sequence shown here is derived from an EMBL/GenBank/DDBJ whole genome shotgun (WGS) entry which is preliminary data.</text>
</comment>
<dbReference type="SUPFAM" id="SSF51556">
    <property type="entry name" value="Metallo-dependent hydrolases"/>
    <property type="match status" value="1"/>
</dbReference>
<dbReference type="InterPro" id="IPR006680">
    <property type="entry name" value="Amidohydro-rel"/>
</dbReference>
<accession>A0A9P8VRS6</accession>
<protein>
    <submittedName>
        <fullName evidence="2">Hydrolase</fullName>
    </submittedName>
</protein>
<dbReference type="InterPro" id="IPR032466">
    <property type="entry name" value="Metal_Hydrolase"/>
</dbReference>
<dbReference type="OrthoDB" id="194468at2759"/>
<proteinExistence type="predicted"/>
<dbReference type="Gene3D" id="3.30.110.90">
    <property type="entry name" value="Amidohydrolase"/>
    <property type="match status" value="1"/>
</dbReference>
<dbReference type="PANTHER" id="PTHR43135:SF3">
    <property type="entry name" value="ALPHA-D-RIBOSE 1-METHYLPHOSPHONATE 5-TRIPHOSPHATE DIPHOSPHATASE"/>
    <property type="match status" value="1"/>
</dbReference>
<dbReference type="InterPro" id="IPR011059">
    <property type="entry name" value="Metal-dep_hydrolase_composite"/>
</dbReference>
<feature type="domain" description="Amidohydrolase-related" evidence="1">
    <location>
        <begin position="83"/>
        <end position="384"/>
    </location>
</feature>
<evidence type="ECO:0000313" key="3">
    <source>
        <dbReference type="Proteomes" id="UP000777438"/>
    </source>
</evidence>
<reference evidence="2 3" key="1">
    <citation type="journal article" date="2021" name="Nat. Commun.">
        <title>Genetic determinants of endophytism in the Arabidopsis root mycobiome.</title>
        <authorList>
            <person name="Mesny F."/>
            <person name="Miyauchi S."/>
            <person name="Thiergart T."/>
            <person name="Pickel B."/>
            <person name="Atanasova L."/>
            <person name="Karlsson M."/>
            <person name="Huettel B."/>
            <person name="Barry K.W."/>
            <person name="Haridas S."/>
            <person name="Chen C."/>
            <person name="Bauer D."/>
            <person name="Andreopoulos W."/>
            <person name="Pangilinan J."/>
            <person name="LaButti K."/>
            <person name="Riley R."/>
            <person name="Lipzen A."/>
            <person name="Clum A."/>
            <person name="Drula E."/>
            <person name="Henrissat B."/>
            <person name="Kohler A."/>
            <person name="Grigoriev I.V."/>
            <person name="Martin F.M."/>
            <person name="Hacquard S."/>
        </authorList>
    </citation>
    <scope>NUCLEOTIDE SEQUENCE [LARGE SCALE GENOMIC DNA]</scope>
    <source>
        <strain evidence="2 3">MPI-CAGE-CH-0241</strain>
    </source>
</reference>
<dbReference type="GO" id="GO:0016810">
    <property type="term" value="F:hydrolase activity, acting on carbon-nitrogen (but not peptide) bonds"/>
    <property type="evidence" value="ECO:0007669"/>
    <property type="project" value="InterPro"/>
</dbReference>
<dbReference type="Gene3D" id="1.20.58.520">
    <property type="entry name" value="Amidohydrolase"/>
    <property type="match status" value="1"/>
</dbReference>
<dbReference type="InterPro" id="IPR051781">
    <property type="entry name" value="Metallo-dep_Hydrolase"/>
</dbReference>